<dbReference type="InterPro" id="IPR008920">
    <property type="entry name" value="TF_FadR/GntR_C"/>
</dbReference>
<evidence type="ECO:0000256" key="1">
    <source>
        <dbReference type="ARBA" id="ARBA00023015"/>
    </source>
</evidence>
<feature type="domain" description="HTH gntR-type" evidence="4">
    <location>
        <begin position="21"/>
        <end position="88"/>
    </location>
</feature>
<comment type="caution">
    <text evidence="5">The sequence shown here is derived from an EMBL/GenBank/DDBJ whole genome shotgun (WGS) entry which is preliminary data.</text>
</comment>
<dbReference type="InterPro" id="IPR036390">
    <property type="entry name" value="WH_DNA-bd_sf"/>
</dbReference>
<evidence type="ECO:0000313" key="6">
    <source>
        <dbReference type="Proteomes" id="UP000254134"/>
    </source>
</evidence>
<reference evidence="5 6" key="1">
    <citation type="submission" date="2018-07" db="EMBL/GenBank/DDBJ databases">
        <title>High-quality-draft genome sequence of Gaiella occulta.</title>
        <authorList>
            <person name="Severino R."/>
            <person name="Froufe H.J.C."/>
            <person name="Rainey F.A."/>
            <person name="Barroso C."/>
            <person name="Albuquerque L."/>
            <person name="Lobo-Da-Cunha A."/>
            <person name="Da Costa M.S."/>
            <person name="Egas C."/>
        </authorList>
    </citation>
    <scope>NUCLEOTIDE SEQUENCE [LARGE SCALE GENOMIC DNA]</scope>
    <source>
        <strain evidence="5 6">F2-233</strain>
    </source>
</reference>
<evidence type="ECO:0000256" key="2">
    <source>
        <dbReference type="ARBA" id="ARBA00023125"/>
    </source>
</evidence>
<dbReference type="InterPro" id="IPR036388">
    <property type="entry name" value="WH-like_DNA-bd_sf"/>
</dbReference>
<dbReference type="InterPro" id="IPR000524">
    <property type="entry name" value="Tscrpt_reg_HTH_GntR"/>
</dbReference>
<dbReference type="Pfam" id="PF00392">
    <property type="entry name" value="GntR"/>
    <property type="match status" value="1"/>
</dbReference>
<dbReference type="CDD" id="cd07377">
    <property type="entry name" value="WHTH_GntR"/>
    <property type="match status" value="1"/>
</dbReference>
<dbReference type="SMART" id="SM00345">
    <property type="entry name" value="HTH_GNTR"/>
    <property type="match status" value="1"/>
</dbReference>
<accession>A0A7M2Z0S8</accession>
<dbReference type="GO" id="GO:0003700">
    <property type="term" value="F:DNA-binding transcription factor activity"/>
    <property type="evidence" value="ECO:0007669"/>
    <property type="project" value="InterPro"/>
</dbReference>
<evidence type="ECO:0000313" key="5">
    <source>
        <dbReference type="EMBL" id="RDI75719.1"/>
    </source>
</evidence>
<evidence type="ECO:0000259" key="4">
    <source>
        <dbReference type="PROSITE" id="PS50949"/>
    </source>
</evidence>
<dbReference type="Gene3D" id="1.20.120.530">
    <property type="entry name" value="GntR ligand-binding domain-like"/>
    <property type="match status" value="1"/>
</dbReference>
<keyword evidence="6" id="KW-1185">Reference proteome</keyword>
<dbReference type="PANTHER" id="PTHR43537">
    <property type="entry name" value="TRANSCRIPTIONAL REGULATOR, GNTR FAMILY"/>
    <property type="match status" value="1"/>
</dbReference>
<dbReference type="PROSITE" id="PS50949">
    <property type="entry name" value="HTH_GNTR"/>
    <property type="match status" value="1"/>
</dbReference>
<dbReference type="Gene3D" id="1.10.10.10">
    <property type="entry name" value="Winged helix-like DNA-binding domain superfamily/Winged helix DNA-binding domain"/>
    <property type="match status" value="1"/>
</dbReference>
<evidence type="ECO:0000256" key="3">
    <source>
        <dbReference type="ARBA" id="ARBA00023163"/>
    </source>
</evidence>
<reference evidence="6" key="2">
    <citation type="journal article" date="2019" name="MicrobiologyOpen">
        <title>High-quality draft genome sequence of Gaiella occulta isolated from a 150 meter deep mineral water borehole and comparison with the genome sequences of other deep-branching lineages of the phylum Actinobacteria.</title>
        <authorList>
            <person name="Severino R."/>
            <person name="Froufe H.J.C."/>
            <person name="Barroso C."/>
            <person name="Albuquerque L."/>
            <person name="Lobo-da-Cunha A."/>
            <person name="da Costa M.S."/>
            <person name="Egas C."/>
        </authorList>
    </citation>
    <scope>NUCLEOTIDE SEQUENCE [LARGE SCALE GENOMIC DNA]</scope>
    <source>
        <strain evidence="6">F2-233</strain>
    </source>
</reference>
<dbReference type="SUPFAM" id="SSF48008">
    <property type="entry name" value="GntR ligand-binding domain-like"/>
    <property type="match status" value="1"/>
</dbReference>
<dbReference type="GO" id="GO:0003677">
    <property type="term" value="F:DNA binding"/>
    <property type="evidence" value="ECO:0007669"/>
    <property type="project" value="UniProtKB-KW"/>
</dbReference>
<dbReference type="InterPro" id="IPR011711">
    <property type="entry name" value="GntR_C"/>
</dbReference>
<dbReference type="AlphaFoldDB" id="A0A7M2Z0S8"/>
<dbReference type="Pfam" id="PF07729">
    <property type="entry name" value="FCD"/>
    <property type="match status" value="1"/>
</dbReference>
<keyword evidence="3" id="KW-0804">Transcription</keyword>
<protein>
    <submittedName>
        <fullName evidence="5">Transcriptional regulator</fullName>
    </submittedName>
</protein>
<dbReference type="PANTHER" id="PTHR43537:SF45">
    <property type="entry name" value="GNTR FAMILY REGULATORY PROTEIN"/>
    <property type="match status" value="1"/>
</dbReference>
<keyword evidence="1" id="KW-0805">Transcription regulation</keyword>
<dbReference type="Proteomes" id="UP000254134">
    <property type="component" value="Unassembled WGS sequence"/>
</dbReference>
<organism evidence="5 6">
    <name type="scientific">Gaiella occulta</name>
    <dbReference type="NCBI Taxonomy" id="1002870"/>
    <lineage>
        <taxon>Bacteria</taxon>
        <taxon>Bacillati</taxon>
        <taxon>Actinomycetota</taxon>
        <taxon>Thermoleophilia</taxon>
        <taxon>Gaiellales</taxon>
        <taxon>Gaiellaceae</taxon>
        <taxon>Gaiella</taxon>
    </lineage>
</organism>
<dbReference type="SUPFAM" id="SSF46785">
    <property type="entry name" value="Winged helix' DNA-binding domain"/>
    <property type="match status" value="1"/>
</dbReference>
<dbReference type="RefSeq" id="WP_114794615.1">
    <property type="nucleotide sequence ID" value="NZ_QQZY01000001.1"/>
</dbReference>
<sequence length="229" mass="24874">MSTIRQLSEDGPVTARPLRVRSVVGLAYDEVRGMIVGGSLAPGARLGQGDLADQLGISRGSVREALRRLAGDGLVEFEVNRGFFVADIGLDNVRQRLEVRLVLEPEIARLAAERRGNDDLAAMRAAIASERAARSSDSAHDASRAFHVALAAATHNDAFTKLLESLWIADVGRRLLAQRRRTSSWQDDDVAEHEQIAAALEARDGDTAARLMRDHVASAVRHWSPRQGG</sequence>
<keyword evidence="2" id="KW-0238">DNA-binding</keyword>
<dbReference type="PRINTS" id="PR00035">
    <property type="entry name" value="HTHGNTR"/>
</dbReference>
<name>A0A7M2Z0S8_9ACTN</name>
<dbReference type="EMBL" id="QQZY01000001">
    <property type="protein sequence ID" value="RDI75719.1"/>
    <property type="molecule type" value="Genomic_DNA"/>
</dbReference>
<dbReference type="OrthoDB" id="3864082at2"/>
<gene>
    <name evidence="5" type="ORF">Gocc_0138</name>
</gene>
<proteinExistence type="predicted"/>
<dbReference type="SMART" id="SM00895">
    <property type="entry name" value="FCD"/>
    <property type="match status" value="1"/>
</dbReference>